<evidence type="ECO:0000256" key="9">
    <source>
        <dbReference type="ARBA" id="ARBA00023303"/>
    </source>
</evidence>
<keyword evidence="5" id="KW-0406">Ion transport</keyword>
<protein>
    <submittedName>
        <fullName evidence="14">Chloride channel protein</fullName>
    </submittedName>
</protein>
<keyword evidence="4 12" id="KW-1133">Transmembrane helix</keyword>
<keyword evidence="9" id="KW-0407">Ion channel</keyword>
<dbReference type="PROSITE" id="PS51371">
    <property type="entry name" value="CBS"/>
    <property type="match status" value="2"/>
</dbReference>
<evidence type="ECO:0000256" key="2">
    <source>
        <dbReference type="ARBA" id="ARBA00022448"/>
    </source>
</evidence>
<keyword evidence="10" id="KW-0129">CBS domain</keyword>
<organism evidence="14 15">
    <name type="scientific">Streptomyces similanensis</name>
    <dbReference type="NCBI Taxonomy" id="1274988"/>
    <lineage>
        <taxon>Bacteria</taxon>
        <taxon>Bacillati</taxon>
        <taxon>Actinomycetota</taxon>
        <taxon>Actinomycetes</taxon>
        <taxon>Kitasatosporales</taxon>
        <taxon>Streptomycetaceae</taxon>
        <taxon>Streptomyces</taxon>
    </lineage>
</organism>
<dbReference type="CDD" id="cd00400">
    <property type="entry name" value="Voltage_gated_ClC"/>
    <property type="match status" value="1"/>
</dbReference>
<evidence type="ECO:0000256" key="4">
    <source>
        <dbReference type="ARBA" id="ARBA00022989"/>
    </source>
</evidence>
<keyword evidence="2" id="KW-0813">Transport</keyword>
<dbReference type="InterPro" id="IPR050368">
    <property type="entry name" value="ClC-type_chloride_channel"/>
</dbReference>
<dbReference type="InterPro" id="IPR046342">
    <property type="entry name" value="CBS_dom_sf"/>
</dbReference>
<evidence type="ECO:0000313" key="15">
    <source>
        <dbReference type="Proteomes" id="UP001500124"/>
    </source>
</evidence>
<dbReference type="InterPro" id="IPR014743">
    <property type="entry name" value="Cl-channel_core"/>
</dbReference>
<feature type="transmembrane region" description="Helical" evidence="12">
    <location>
        <begin position="330"/>
        <end position="353"/>
    </location>
</feature>
<dbReference type="PANTHER" id="PTHR43427">
    <property type="entry name" value="CHLORIDE CHANNEL PROTEIN CLC-E"/>
    <property type="match status" value="1"/>
</dbReference>
<dbReference type="CDD" id="cd02205">
    <property type="entry name" value="CBS_pair_SF"/>
    <property type="match status" value="1"/>
</dbReference>
<dbReference type="PANTHER" id="PTHR43427:SF6">
    <property type="entry name" value="CHLORIDE CHANNEL PROTEIN CLC-E"/>
    <property type="match status" value="1"/>
</dbReference>
<feature type="transmembrane region" description="Helical" evidence="12">
    <location>
        <begin position="422"/>
        <end position="443"/>
    </location>
</feature>
<evidence type="ECO:0000256" key="12">
    <source>
        <dbReference type="SAM" id="Phobius"/>
    </source>
</evidence>
<name>A0ABP9LT94_9ACTN</name>
<dbReference type="SUPFAM" id="SSF54631">
    <property type="entry name" value="CBS-domain pair"/>
    <property type="match status" value="1"/>
</dbReference>
<evidence type="ECO:0000256" key="8">
    <source>
        <dbReference type="ARBA" id="ARBA00023214"/>
    </source>
</evidence>
<reference evidence="15" key="1">
    <citation type="journal article" date="2019" name="Int. J. Syst. Evol. Microbiol.">
        <title>The Global Catalogue of Microorganisms (GCM) 10K type strain sequencing project: providing services to taxonomists for standard genome sequencing and annotation.</title>
        <authorList>
            <consortium name="The Broad Institute Genomics Platform"/>
            <consortium name="The Broad Institute Genome Sequencing Center for Infectious Disease"/>
            <person name="Wu L."/>
            <person name="Ma J."/>
        </authorList>
    </citation>
    <scope>NUCLEOTIDE SEQUENCE [LARGE SCALE GENOMIC DNA]</scope>
    <source>
        <strain evidence="15">JCM 18410</strain>
    </source>
</reference>
<evidence type="ECO:0000256" key="3">
    <source>
        <dbReference type="ARBA" id="ARBA00022692"/>
    </source>
</evidence>
<keyword evidence="3 12" id="KW-0812">Transmembrane</keyword>
<feature type="transmembrane region" description="Helical" evidence="12">
    <location>
        <begin position="389"/>
        <end position="416"/>
    </location>
</feature>
<keyword evidence="7" id="KW-0869">Chloride channel</keyword>
<keyword evidence="6 12" id="KW-0472">Membrane</keyword>
<dbReference type="SUPFAM" id="SSF81340">
    <property type="entry name" value="Clc chloride channel"/>
    <property type="match status" value="1"/>
</dbReference>
<dbReference type="EMBL" id="BAABKC010000149">
    <property type="protein sequence ID" value="GAA5082561.1"/>
    <property type="molecule type" value="Genomic_DNA"/>
</dbReference>
<feature type="transmembrane region" description="Helical" evidence="12">
    <location>
        <begin position="359"/>
        <end position="377"/>
    </location>
</feature>
<evidence type="ECO:0000313" key="14">
    <source>
        <dbReference type="EMBL" id="GAA5082561.1"/>
    </source>
</evidence>
<evidence type="ECO:0000256" key="7">
    <source>
        <dbReference type="ARBA" id="ARBA00023173"/>
    </source>
</evidence>
<feature type="region of interest" description="Disordered" evidence="11">
    <location>
        <begin position="1"/>
        <end position="20"/>
    </location>
</feature>
<evidence type="ECO:0000256" key="1">
    <source>
        <dbReference type="ARBA" id="ARBA00004141"/>
    </source>
</evidence>
<sequence length="607" mass="61955">MTVTEDVRDDKRARGPVGSRVKPSAALARRRSASWAPMVFAVVIGAGAGAGSIVFRWCITTFTHLFSGHADYAADPGSGNPHVSWLGPCFVILAPVVGGLLYGPLVQRFAKEARGHGVPEVMLAVAQRGGRISPKVAVVKTLASALTIGSGGSVGREGPIVQIGSALGSTLGRLARASEERMRLLVACGAAGGIAATFNAPLAGVFFAMELILGTFSAEAFGATVLASVTASVIGRAAFGDTAFLTLPDFHVDHLAQYGLFALLGVVAAVVGVGFSRALYLVEDACDWAWRGPEWLRPAVGGLLLGLVLLALPQMYGVGYPVLQKATEGGYAVGFLLLLMLGKMLATSLTIGIGGSGGVFAPSLFIGAMLGSAYGVVAHRLLPASAGAVGAYALVAMGAVFAGAARAPITAVVILFELTGEYSIILPLMLAIVLATATGRLLTRDTIYTLKLRRRGIDLDGPASGAPIGGQPVSAVMEPLPSALAASTSLEDASDLLSRSGHGALPVVGDAGEYVGVVTARALAEALAEQPQAAPGRIGRLAEPPAIVTADQSLAQAMHTLLSAAGTGLPVLDEPNGKPVGWLSHQSALRAVHTSRPQPVRSPSRAA</sequence>
<evidence type="ECO:0000259" key="13">
    <source>
        <dbReference type="PROSITE" id="PS51371"/>
    </source>
</evidence>
<dbReference type="Gene3D" id="3.10.580.10">
    <property type="entry name" value="CBS-domain"/>
    <property type="match status" value="1"/>
</dbReference>
<feature type="transmembrane region" description="Helical" evidence="12">
    <location>
        <begin position="184"/>
        <end position="208"/>
    </location>
</feature>
<dbReference type="PRINTS" id="PR00762">
    <property type="entry name" value="CLCHANNEL"/>
</dbReference>
<feature type="transmembrane region" description="Helical" evidence="12">
    <location>
        <begin position="85"/>
        <end position="105"/>
    </location>
</feature>
<dbReference type="Pfam" id="PF00571">
    <property type="entry name" value="CBS"/>
    <property type="match status" value="2"/>
</dbReference>
<dbReference type="Pfam" id="PF00654">
    <property type="entry name" value="Voltage_CLC"/>
    <property type="match status" value="1"/>
</dbReference>
<feature type="transmembrane region" description="Helical" evidence="12">
    <location>
        <begin position="300"/>
        <end position="323"/>
    </location>
</feature>
<accession>A0ABP9LT94</accession>
<dbReference type="SMART" id="SM00116">
    <property type="entry name" value="CBS"/>
    <property type="match status" value="2"/>
</dbReference>
<feature type="transmembrane region" description="Helical" evidence="12">
    <location>
        <begin position="220"/>
        <end position="239"/>
    </location>
</feature>
<dbReference type="Gene3D" id="1.10.3080.10">
    <property type="entry name" value="Clc chloride channel"/>
    <property type="match status" value="1"/>
</dbReference>
<dbReference type="Proteomes" id="UP001500124">
    <property type="component" value="Unassembled WGS sequence"/>
</dbReference>
<proteinExistence type="predicted"/>
<feature type="transmembrane region" description="Helical" evidence="12">
    <location>
        <begin position="39"/>
        <end position="65"/>
    </location>
</feature>
<feature type="domain" description="CBS" evidence="13">
    <location>
        <begin position="541"/>
        <end position="600"/>
    </location>
</feature>
<feature type="domain" description="CBS" evidence="13">
    <location>
        <begin position="477"/>
        <end position="534"/>
    </location>
</feature>
<comment type="subcellular location">
    <subcellularLocation>
        <location evidence="1">Membrane</location>
        <topology evidence="1">Multi-pass membrane protein</topology>
    </subcellularLocation>
</comment>
<comment type="caution">
    <text evidence="14">The sequence shown here is derived from an EMBL/GenBank/DDBJ whole genome shotgun (WGS) entry which is preliminary data.</text>
</comment>
<keyword evidence="15" id="KW-1185">Reference proteome</keyword>
<dbReference type="InterPro" id="IPR001807">
    <property type="entry name" value="ClC"/>
</dbReference>
<keyword evidence="8" id="KW-0868">Chloride</keyword>
<dbReference type="InterPro" id="IPR000644">
    <property type="entry name" value="CBS_dom"/>
</dbReference>
<feature type="transmembrane region" description="Helical" evidence="12">
    <location>
        <begin position="260"/>
        <end position="280"/>
    </location>
</feature>
<evidence type="ECO:0000256" key="6">
    <source>
        <dbReference type="ARBA" id="ARBA00023136"/>
    </source>
</evidence>
<evidence type="ECO:0000256" key="10">
    <source>
        <dbReference type="PROSITE-ProRule" id="PRU00703"/>
    </source>
</evidence>
<gene>
    <name evidence="14" type="ORF">GCM10023336_77500</name>
</gene>
<evidence type="ECO:0000256" key="5">
    <source>
        <dbReference type="ARBA" id="ARBA00023065"/>
    </source>
</evidence>
<evidence type="ECO:0000256" key="11">
    <source>
        <dbReference type="SAM" id="MobiDB-lite"/>
    </source>
</evidence>
<feature type="compositionally biased region" description="Basic and acidic residues" evidence="11">
    <location>
        <begin position="1"/>
        <end position="13"/>
    </location>
</feature>